<proteinExistence type="predicted"/>
<evidence type="ECO:0000313" key="1">
    <source>
        <dbReference type="EMBL" id="PRR73550.1"/>
    </source>
</evidence>
<organism evidence="1 2">
    <name type="scientific">Neomoorella stamsii</name>
    <dbReference type="NCBI Taxonomy" id="1266720"/>
    <lineage>
        <taxon>Bacteria</taxon>
        <taxon>Bacillati</taxon>
        <taxon>Bacillota</taxon>
        <taxon>Clostridia</taxon>
        <taxon>Neomoorellales</taxon>
        <taxon>Neomoorellaceae</taxon>
        <taxon>Neomoorella</taxon>
    </lineage>
</organism>
<comment type="caution">
    <text evidence="1">The sequence shown here is derived from an EMBL/GenBank/DDBJ whole genome shotgun (WGS) entry which is preliminary data.</text>
</comment>
<protein>
    <submittedName>
        <fullName evidence="1">Uncharacterized protein</fullName>
    </submittedName>
</protein>
<accession>A0A9X7J3E7</accession>
<dbReference type="Proteomes" id="UP000239430">
    <property type="component" value="Unassembled WGS sequence"/>
</dbReference>
<dbReference type="AlphaFoldDB" id="A0A9X7J3E7"/>
<gene>
    <name evidence="1" type="ORF">MOST_13980</name>
</gene>
<evidence type="ECO:0000313" key="2">
    <source>
        <dbReference type="Proteomes" id="UP000239430"/>
    </source>
</evidence>
<name>A0A9X7J3E7_9FIRM</name>
<dbReference type="RefSeq" id="WP_277995732.1">
    <property type="nucleotide sequence ID" value="NZ_PVXL01000040.1"/>
</dbReference>
<keyword evidence="2" id="KW-1185">Reference proteome</keyword>
<sequence length="44" mass="5114">MARLEELDLALLNDEQIKRLQETEKLINAAGNQDIYLMALKKKK</sequence>
<reference evidence="1 2" key="1">
    <citation type="submission" date="2018-03" db="EMBL/GenBank/DDBJ databases">
        <title>Genome sequence of Moorella stamsii DSM 26217.</title>
        <authorList>
            <person name="Poehlein A."/>
            <person name="Daniel R."/>
        </authorList>
    </citation>
    <scope>NUCLEOTIDE SEQUENCE [LARGE SCALE GENOMIC DNA]</scope>
    <source>
        <strain evidence="2">DSM 26217</strain>
    </source>
</reference>
<dbReference type="EMBL" id="PVXL01000040">
    <property type="protein sequence ID" value="PRR73550.1"/>
    <property type="molecule type" value="Genomic_DNA"/>
</dbReference>